<dbReference type="Proteomes" id="UP000034947">
    <property type="component" value="Unassembled WGS sequence"/>
</dbReference>
<gene>
    <name evidence="1" type="ORF">AOCH_005474</name>
</gene>
<keyword evidence="2" id="KW-1185">Reference proteome</keyword>
<evidence type="ECO:0000313" key="2">
    <source>
        <dbReference type="Proteomes" id="UP000034947"/>
    </source>
</evidence>
<accession>A0A0F8XJM8</accession>
<reference evidence="1 2" key="1">
    <citation type="submission" date="2015-02" db="EMBL/GenBank/DDBJ databases">
        <title>Draft Genome Sequences of Two Closely-Related Aflatoxigenic Aspergillus Species Obtained from the Cote d'Ivoire.</title>
        <authorList>
            <person name="Moore G.G."/>
            <person name="Beltz S.B."/>
            <person name="Mack B.M."/>
        </authorList>
    </citation>
    <scope>NUCLEOTIDE SEQUENCE [LARGE SCALE GENOMIC DNA]</scope>
    <source>
        <strain evidence="1 2">SRRC1432</strain>
    </source>
</reference>
<dbReference type="VEuPathDB" id="FungiDB:P175DRAFT_0553283"/>
<name>A0A0F8XJM8_9EURO</name>
<protein>
    <submittedName>
        <fullName evidence="1">Uncharacterized protein</fullName>
    </submittedName>
</protein>
<dbReference type="EMBL" id="JYKN01000621">
    <property type="protein sequence ID" value="KKK23732.1"/>
    <property type="molecule type" value="Genomic_DNA"/>
</dbReference>
<evidence type="ECO:0000313" key="1">
    <source>
        <dbReference type="EMBL" id="KKK23732.1"/>
    </source>
</evidence>
<organism evidence="1 2">
    <name type="scientific">Aspergillus ochraceoroseus</name>
    <dbReference type="NCBI Taxonomy" id="138278"/>
    <lineage>
        <taxon>Eukaryota</taxon>
        <taxon>Fungi</taxon>
        <taxon>Dikarya</taxon>
        <taxon>Ascomycota</taxon>
        <taxon>Pezizomycotina</taxon>
        <taxon>Eurotiomycetes</taxon>
        <taxon>Eurotiomycetidae</taxon>
        <taxon>Eurotiales</taxon>
        <taxon>Aspergillaceae</taxon>
        <taxon>Aspergillus</taxon>
        <taxon>Aspergillus subgen. Nidulantes</taxon>
    </lineage>
</organism>
<sequence length="175" mass="19999">MGSHIRPCLRLREQQRVESLGTNHCCNAGNGMAEFSKLWDLRIRVHNILNFHPSDRDQVISLTNILPRSLKWLHLSDCREDLCDMLVTNLEGLLTHRKEKFPSLEQLLIYPAAVEGISRTALPGTSGPQVRIPPAFRARFESVQELCREGGIEFDFVLRGSYMISIARSMPHRSY</sequence>
<comment type="caution">
    <text evidence="1">The sequence shown here is derived from an EMBL/GenBank/DDBJ whole genome shotgun (WGS) entry which is preliminary data.</text>
</comment>
<proteinExistence type="predicted"/>
<dbReference type="AlphaFoldDB" id="A0A0F8XJM8"/>
<dbReference type="OrthoDB" id="5130616at2759"/>